<reference evidence="1 2" key="1">
    <citation type="journal article" date="2023" name="Sci. Data">
        <title>Genome assembly of the Korean intertidal mud-creeper Batillaria attramentaria.</title>
        <authorList>
            <person name="Patra A.K."/>
            <person name="Ho P.T."/>
            <person name="Jun S."/>
            <person name="Lee S.J."/>
            <person name="Kim Y."/>
            <person name="Won Y.J."/>
        </authorList>
    </citation>
    <scope>NUCLEOTIDE SEQUENCE [LARGE SCALE GENOMIC DNA]</scope>
    <source>
        <strain evidence="1">Wonlab-2016</strain>
    </source>
</reference>
<dbReference type="Proteomes" id="UP001519460">
    <property type="component" value="Unassembled WGS sequence"/>
</dbReference>
<gene>
    <name evidence="1" type="ORF">BaRGS_00000021</name>
</gene>
<dbReference type="AlphaFoldDB" id="A0ABD0MAL5"/>
<evidence type="ECO:0000313" key="1">
    <source>
        <dbReference type="EMBL" id="KAK7508455.1"/>
    </source>
</evidence>
<organism evidence="1 2">
    <name type="scientific">Batillaria attramentaria</name>
    <dbReference type="NCBI Taxonomy" id="370345"/>
    <lineage>
        <taxon>Eukaryota</taxon>
        <taxon>Metazoa</taxon>
        <taxon>Spiralia</taxon>
        <taxon>Lophotrochozoa</taxon>
        <taxon>Mollusca</taxon>
        <taxon>Gastropoda</taxon>
        <taxon>Caenogastropoda</taxon>
        <taxon>Sorbeoconcha</taxon>
        <taxon>Cerithioidea</taxon>
        <taxon>Batillariidae</taxon>
        <taxon>Batillaria</taxon>
    </lineage>
</organism>
<keyword evidence="2" id="KW-1185">Reference proteome</keyword>
<name>A0ABD0MAL5_9CAEN</name>
<comment type="caution">
    <text evidence="1">The sequence shown here is derived from an EMBL/GenBank/DDBJ whole genome shotgun (WGS) entry which is preliminary data.</text>
</comment>
<accession>A0ABD0MAL5</accession>
<evidence type="ECO:0000313" key="2">
    <source>
        <dbReference type="Proteomes" id="UP001519460"/>
    </source>
</evidence>
<protein>
    <submittedName>
        <fullName evidence="1">Uncharacterized protein</fullName>
    </submittedName>
</protein>
<sequence>MQPTKFDLDRRSLFTGVDNSIDLDSSVWVRVVQDGFSQSDSRSQIRVSLFPANRHISVETRYHSSEKKNPIISGFYTLLPSQNLSSQCDSRPQLRVRLSLLTDTSQWRYHSSEKENPIISRFYTLTYPPKIPVHTAMRLAITATSKPFPSDRHIWTEIPLR</sequence>
<proteinExistence type="predicted"/>
<dbReference type="EMBL" id="JACVVK020000001">
    <property type="protein sequence ID" value="KAK7508455.1"/>
    <property type="molecule type" value="Genomic_DNA"/>
</dbReference>